<dbReference type="GO" id="GO:0019343">
    <property type="term" value="P:cysteine biosynthetic process via cystathionine"/>
    <property type="evidence" value="ECO:0007669"/>
    <property type="project" value="TreeGrafter"/>
</dbReference>
<dbReference type="RefSeq" id="WP_085326557.1">
    <property type="nucleotide sequence ID" value="NZ_NCXP01000026.1"/>
</dbReference>
<dbReference type="OrthoDB" id="9780685at2"/>
<gene>
    <name evidence="7" type="ORF">B8W66_17570</name>
</gene>
<evidence type="ECO:0000256" key="6">
    <source>
        <dbReference type="RuleBase" id="RU362118"/>
    </source>
</evidence>
<accession>A0A1X2LRM0</accession>
<evidence type="ECO:0000256" key="2">
    <source>
        <dbReference type="ARBA" id="ARBA00011881"/>
    </source>
</evidence>
<dbReference type="STRING" id="1430326.B8W66_17570"/>
<dbReference type="GO" id="GO:0009086">
    <property type="term" value="P:methionine biosynthetic process"/>
    <property type="evidence" value="ECO:0007669"/>
    <property type="project" value="UniProtKB-KW"/>
</dbReference>
<dbReference type="Pfam" id="PF01053">
    <property type="entry name" value="Cys_Met_Meta_PP"/>
    <property type="match status" value="1"/>
</dbReference>
<dbReference type="EMBL" id="NCXP01000026">
    <property type="protein sequence ID" value="OSC39287.1"/>
    <property type="molecule type" value="Genomic_DNA"/>
</dbReference>
<organism evidence="7 8">
    <name type="scientific">Mycobacterium decipiens</name>
    <dbReference type="NCBI Taxonomy" id="1430326"/>
    <lineage>
        <taxon>Bacteria</taxon>
        <taxon>Bacillati</taxon>
        <taxon>Actinomycetota</taxon>
        <taxon>Actinomycetes</taxon>
        <taxon>Mycobacteriales</taxon>
        <taxon>Mycobacteriaceae</taxon>
        <taxon>Mycobacterium</taxon>
    </lineage>
</organism>
<dbReference type="PIRSF" id="PIRSF001434">
    <property type="entry name" value="CGS"/>
    <property type="match status" value="1"/>
</dbReference>
<keyword evidence="8" id="KW-1185">Reference proteome</keyword>
<dbReference type="SUPFAM" id="SSF53383">
    <property type="entry name" value="PLP-dependent transferases"/>
    <property type="match status" value="1"/>
</dbReference>
<evidence type="ECO:0000256" key="4">
    <source>
        <dbReference type="ARBA" id="ARBA00023167"/>
    </source>
</evidence>
<reference evidence="7 8" key="1">
    <citation type="submission" date="2017-04" db="EMBL/GenBank/DDBJ databases">
        <title>The new phylogeny of genus Mycobacterium.</title>
        <authorList>
            <person name="Tortoli E."/>
            <person name="Trovato A."/>
            <person name="Cirillo D.M."/>
        </authorList>
    </citation>
    <scope>NUCLEOTIDE SEQUENCE [LARGE SCALE GENOMIC DNA]</scope>
    <source>
        <strain evidence="7 8">TBL 1200985</strain>
    </source>
</reference>
<feature type="modified residue" description="N6-(pyridoxal phosphate)lysine" evidence="5">
    <location>
        <position position="196"/>
    </location>
</feature>
<dbReference type="GO" id="GO:0019346">
    <property type="term" value="P:transsulfuration"/>
    <property type="evidence" value="ECO:0007669"/>
    <property type="project" value="InterPro"/>
</dbReference>
<dbReference type="Gene3D" id="3.40.640.10">
    <property type="entry name" value="Type I PLP-dependent aspartate aminotransferase-like (Major domain)"/>
    <property type="match status" value="1"/>
</dbReference>
<comment type="cofactor">
    <cofactor evidence="1 6">
        <name>pyridoxal 5'-phosphate</name>
        <dbReference type="ChEBI" id="CHEBI:597326"/>
    </cofactor>
</comment>
<dbReference type="AlphaFoldDB" id="A0A1X2LRM0"/>
<evidence type="ECO:0000256" key="3">
    <source>
        <dbReference type="ARBA" id="ARBA00022898"/>
    </source>
</evidence>
<comment type="subunit">
    <text evidence="2">Homotetramer.</text>
</comment>
<keyword evidence="7" id="KW-0456">Lyase</keyword>
<keyword evidence="4" id="KW-0028">Amino-acid biosynthesis</keyword>
<proteinExistence type="inferred from homology"/>
<dbReference type="InterPro" id="IPR015422">
    <property type="entry name" value="PyrdxlP-dep_Trfase_small"/>
</dbReference>
<dbReference type="GO" id="GO:0005737">
    <property type="term" value="C:cytoplasm"/>
    <property type="evidence" value="ECO:0007669"/>
    <property type="project" value="TreeGrafter"/>
</dbReference>
<dbReference type="PANTHER" id="PTHR11808">
    <property type="entry name" value="TRANS-SULFURATION ENZYME FAMILY MEMBER"/>
    <property type="match status" value="1"/>
</dbReference>
<dbReference type="Proteomes" id="UP000193247">
    <property type="component" value="Unassembled WGS sequence"/>
</dbReference>
<dbReference type="InterPro" id="IPR015424">
    <property type="entry name" value="PyrdxlP-dep_Trfase"/>
</dbReference>
<dbReference type="GO" id="GO:0030170">
    <property type="term" value="F:pyridoxal phosphate binding"/>
    <property type="evidence" value="ECO:0007669"/>
    <property type="project" value="InterPro"/>
</dbReference>
<keyword evidence="3 5" id="KW-0663">Pyridoxal phosphate</keyword>
<dbReference type="NCBIfam" id="NF005758">
    <property type="entry name" value="PRK07582.1"/>
    <property type="match status" value="1"/>
</dbReference>
<name>A0A1X2LRM0_9MYCO</name>
<evidence type="ECO:0000256" key="1">
    <source>
        <dbReference type="ARBA" id="ARBA00001933"/>
    </source>
</evidence>
<evidence type="ECO:0000313" key="7">
    <source>
        <dbReference type="EMBL" id="OSC39287.1"/>
    </source>
</evidence>
<sequence>MTSRYGDSTRSLKATRSLAIPGQPVAPHPVLASTYHLPADDTADLDTYGRSSNPTWRHLESALAELEGAAGALVFGSGMAAIGAALRALTQPGSVLVVPADGYYQVRRYAVEHLVPVGVKVVEAASSQICDVSAGADVVLAETPTNPGLDVVDLYRLAAICHDRGARLIVDNTTATPLGQQPLSLGADLVVASASKALSGHSDLLAGYVAGNQPELMAAVERQRILAGAILGAFEAWLVLRSLGSAGLRYDRQCRNAQALATMLRGHPGVRAVRYPGLVGDPAYPAAAAQMRRFGGLVSVELADAAAVHALVQRSELLIAATSFGGIHTSVDRRARWGDPVGDGFARIAVGIEDTDDLLADVERALGGNRR</sequence>
<keyword evidence="4" id="KW-0486">Methionine biosynthesis</keyword>
<dbReference type="InterPro" id="IPR000277">
    <property type="entry name" value="Cys/Met-Metab_PyrdxlP-dep_enz"/>
</dbReference>
<dbReference type="Gene3D" id="3.90.1150.10">
    <property type="entry name" value="Aspartate Aminotransferase, domain 1"/>
    <property type="match status" value="1"/>
</dbReference>
<dbReference type="PANTHER" id="PTHR11808:SF85">
    <property type="entry name" value="CYSTATHIONINE GAMMA-LYASE-RELATED"/>
    <property type="match status" value="1"/>
</dbReference>
<comment type="caution">
    <text evidence="7">The sequence shown here is derived from an EMBL/GenBank/DDBJ whole genome shotgun (WGS) entry which is preliminary data.</text>
</comment>
<evidence type="ECO:0000313" key="8">
    <source>
        <dbReference type="Proteomes" id="UP000193247"/>
    </source>
</evidence>
<dbReference type="InterPro" id="IPR015421">
    <property type="entry name" value="PyrdxlP-dep_Trfase_major"/>
</dbReference>
<evidence type="ECO:0000256" key="5">
    <source>
        <dbReference type="PIRSR" id="PIRSR001434-2"/>
    </source>
</evidence>
<dbReference type="GO" id="GO:0004123">
    <property type="term" value="F:cystathionine gamma-lyase activity"/>
    <property type="evidence" value="ECO:0007669"/>
    <property type="project" value="TreeGrafter"/>
</dbReference>
<protein>
    <submittedName>
        <fullName evidence="7">Cystathionine gamma-lyase</fullName>
    </submittedName>
</protein>
<comment type="similarity">
    <text evidence="6">Belongs to the trans-sulfuration enzymes family.</text>
</comment>